<comment type="caution">
    <text evidence="1">The sequence shown here is derived from an EMBL/GenBank/DDBJ whole genome shotgun (WGS) entry which is preliminary data.</text>
</comment>
<dbReference type="EMBL" id="CASHSV030000513">
    <property type="protein sequence ID" value="CAJ2666072.1"/>
    <property type="molecule type" value="Genomic_DNA"/>
</dbReference>
<gene>
    <name evidence="1" type="ORF">MILVUS5_LOCUS30933</name>
</gene>
<organism evidence="1 2">
    <name type="scientific">Trifolium pratense</name>
    <name type="common">Red clover</name>
    <dbReference type="NCBI Taxonomy" id="57577"/>
    <lineage>
        <taxon>Eukaryota</taxon>
        <taxon>Viridiplantae</taxon>
        <taxon>Streptophyta</taxon>
        <taxon>Embryophyta</taxon>
        <taxon>Tracheophyta</taxon>
        <taxon>Spermatophyta</taxon>
        <taxon>Magnoliopsida</taxon>
        <taxon>eudicotyledons</taxon>
        <taxon>Gunneridae</taxon>
        <taxon>Pentapetalae</taxon>
        <taxon>rosids</taxon>
        <taxon>fabids</taxon>
        <taxon>Fabales</taxon>
        <taxon>Fabaceae</taxon>
        <taxon>Papilionoideae</taxon>
        <taxon>50 kb inversion clade</taxon>
        <taxon>NPAAA clade</taxon>
        <taxon>Hologalegina</taxon>
        <taxon>IRL clade</taxon>
        <taxon>Trifolieae</taxon>
        <taxon>Trifolium</taxon>
    </lineage>
</organism>
<proteinExistence type="predicted"/>
<keyword evidence="2" id="KW-1185">Reference proteome</keyword>
<accession>A0ACB0LC00</accession>
<name>A0ACB0LC00_TRIPR</name>
<sequence length="561" mass="63911">MCAAQHSIFTVFNFTTIGTTRRRETKENMSTRSRKTRKKKSGTEMENVVEEDMFYSKLSEPHLISHILSFLPTRDAVRTSVLSKKWLDNWTFITKLDFDDGLYHDSYGLRICTHCKSRVHHDFYVSNKVGSDDLTLCGSCSNSEDALYNGGNSLSFSDLTKVKAIGVTYKQSFVKFVYHALLFTKNNNSSISSMLERFSLVINNHYDVDHLNIWISCILNRRVKNLKIHSSVHNLPFSASTSKSLLNSTQLEELELVLSSFTTINVPSNSVHFGHLKHLKLSGIDFTIDHSCDYLTLRLPVLKKFEISNCEWSSGKDVFVDASLLENISIQQDLSALQGKSIKFNALYLKEFNYCGYGISQQINLSGCSFMPYASVKIILKQCENNISETRCFYFQLFQHFHQMKCIKLEGLEFLTQTKEDVYPVSALPVFANLSHMELGVVTIEVIFSLLQNSPVLKTLVLALKETPKFAKELLNFAVVPDCLTSALQIVNFEKVKGDEQELFLAEFLLKNGKMLERMSFSLSNQKLAKAKAMKEFKEKLYSFKKGHSFGYLEFSCDSVT</sequence>
<protein>
    <submittedName>
        <fullName evidence="1">Uncharacterized protein</fullName>
    </submittedName>
</protein>
<dbReference type="Proteomes" id="UP001177021">
    <property type="component" value="Unassembled WGS sequence"/>
</dbReference>
<reference evidence="1" key="1">
    <citation type="submission" date="2023-10" db="EMBL/GenBank/DDBJ databases">
        <authorList>
            <person name="Rodriguez Cubillos JULIANA M."/>
            <person name="De Vega J."/>
        </authorList>
    </citation>
    <scope>NUCLEOTIDE SEQUENCE</scope>
</reference>
<evidence type="ECO:0000313" key="1">
    <source>
        <dbReference type="EMBL" id="CAJ2666072.1"/>
    </source>
</evidence>
<evidence type="ECO:0000313" key="2">
    <source>
        <dbReference type="Proteomes" id="UP001177021"/>
    </source>
</evidence>